<organism evidence="3 4">
    <name type="scientific">Crocosphaera watsonii WH 8502</name>
    <dbReference type="NCBI Taxonomy" id="423474"/>
    <lineage>
        <taxon>Bacteria</taxon>
        <taxon>Bacillati</taxon>
        <taxon>Cyanobacteriota</taxon>
        <taxon>Cyanophyceae</taxon>
        <taxon>Oscillatoriophycideae</taxon>
        <taxon>Chroococcales</taxon>
        <taxon>Aphanothecaceae</taxon>
        <taxon>Crocosphaera</taxon>
    </lineage>
</organism>
<evidence type="ECO:0000256" key="1">
    <source>
        <dbReference type="ARBA" id="ARBA00022676"/>
    </source>
</evidence>
<dbReference type="InterPro" id="IPR035902">
    <property type="entry name" value="Nuc_phospho_transferase"/>
</dbReference>
<keyword evidence="1 3" id="KW-0328">Glycosyltransferase</keyword>
<evidence type="ECO:0000313" key="4">
    <source>
        <dbReference type="Proteomes" id="UP000018348"/>
    </source>
</evidence>
<evidence type="ECO:0000313" key="3">
    <source>
        <dbReference type="EMBL" id="CCQ51703.1"/>
    </source>
</evidence>
<reference evidence="3 4" key="1">
    <citation type="submission" date="2013-01" db="EMBL/GenBank/DDBJ databases">
        <authorList>
            <person name="Bench S."/>
        </authorList>
    </citation>
    <scope>NUCLEOTIDE SEQUENCE [LARGE SCALE GENOMIC DNA]</scope>
    <source>
        <strain evidence="3 4">WH 8502</strain>
    </source>
</reference>
<evidence type="ECO:0000256" key="2">
    <source>
        <dbReference type="ARBA" id="ARBA00022679"/>
    </source>
</evidence>
<dbReference type="Proteomes" id="UP000018348">
    <property type="component" value="Unassembled WGS sequence"/>
</dbReference>
<dbReference type="GO" id="GO:0004048">
    <property type="term" value="F:anthranilate phosphoribosyltransferase activity"/>
    <property type="evidence" value="ECO:0007669"/>
    <property type="project" value="UniProtKB-EC"/>
</dbReference>
<accession>T2IF65</accession>
<dbReference type="AlphaFoldDB" id="T2IF65"/>
<name>T2IF65_CROWT</name>
<keyword evidence="2 3" id="KW-0808">Transferase</keyword>
<sequence>MGFIFWRCGVCNDLKTGFDEAKTLLTSGKVRQKLQEIQG</sequence>
<proteinExistence type="predicted"/>
<gene>
    <name evidence="3" type="ORF">CWATWH8502_3590</name>
</gene>
<reference evidence="3 4" key="2">
    <citation type="submission" date="2013-09" db="EMBL/GenBank/DDBJ databases">
        <title>Whole genome comparison of six Crocosphaera watsonii strains with differing phenotypes.</title>
        <authorList>
            <person name="Bench S.R."/>
            <person name="Heller P."/>
            <person name="Frank I."/>
            <person name="Arciniega M."/>
            <person name="Shilova I.N."/>
            <person name="Zehr J.P."/>
        </authorList>
    </citation>
    <scope>NUCLEOTIDE SEQUENCE [LARGE SCALE GENOMIC DNA]</scope>
    <source>
        <strain evidence="3 4">WH 8502</strain>
    </source>
</reference>
<comment type="caution">
    <text evidence="3">The sequence shown here is derived from an EMBL/GenBank/DDBJ whole genome shotgun (WGS) entry which is preliminary data.</text>
</comment>
<dbReference type="SUPFAM" id="SSF52418">
    <property type="entry name" value="Nucleoside phosphorylase/phosphoribosyltransferase catalytic domain"/>
    <property type="match status" value="1"/>
</dbReference>
<dbReference type="EC" id="2.4.2.18" evidence="3"/>
<protein>
    <submittedName>
        <fullName evidence="3">Anthranilate phosphoribosyltransferase</fullName>
        <ecNumber evidence="3">2.4.2.18</ecNumber>
    </submittedName>
</protein>
<dbReference type="EMBL" id="CAQK01000513">
    <property type="protein sequence ID" value="CCQ51703.1"/>
    <property type="molecule type" value="Genomic_DNA"/>
</dbReference>